<protein>
    <submittedName>
        <fullName evidence="1">Uncharacterized protein</fullName>
    </submittedName>
</protein>
<evidence type="ECO:0000313" key="2">
    <source>
        <dbReference type="Proteomes" id="UP000074561"/>
    </source>
</evidence>
<evidence type="ECO:0000313" key="1">
    <source>
        <dbReference type="EMBL" id="AMP06725.1"/>
    </source>
</evidence>
<dbReference type="EMBL" id="CP013234">
    <property type="protein sequence ID" value="AMP06725.1"/>
    <property type="molecule type" value="Genomic_DNA"/>
</dbReference>
<dbReference type="PATRIC" id="fig|279113.9.peg.4377"/>
<name>A0A127QA31_9BURK</name>
<organism evidence="1 2">
    <name type="scientific">Collimonas pratensis</name>
    <dbReference type="NCBI Taxonomy" id="279113"/>
    <lineage>
        <taxon>Bacteria</taxon>
        <taxon>Pseudomonadati</taxon>
        <taxon>Pseudomonadota</taxon>
        <taxon>Betaproteobacteria</taxon>
        <taxon>Burkholderiales</taxon>
        <taxon>Oxalobacteraceae</taxon>
        <taxon>Collimonas</taxon>
    </lineage>
</organism>
<accession>A0A127QA31</accession>
<sequence>MVIKKITSPQKYFQMTPPREMCQRVDAKASKCYNPRVL</sequence>
<dbReference type="KEGG" id="cpra:CPter91_4416"/>
<dbReference type="STRING" id="279113.CPter91_4416"/>
<proteinExistence type="predicted"/>
<dbReference type="AlphaFoldDB" id="A0A127QA31"/>
<reference evidence="1 2" key="1">
    <citation type="submission" date="2015-11" db="EMBL/GenBank/DDBJ databases">
        <title>Exploring the genomic traits of fungus-feeding bacterial genus Collimonas.</title>
        <authorList>
            <person name="Song C."/>
            <person name="Schmidt R."/>
            <person name="de Jager V."/>
            <person name="Krzyzanowska D."/>
            <person name="Jongedijk E."/>
            <person name="Cankar K."/>
            <person name="Beekwilder J."/>
            <person name="van Veen A."/>
            <person name="de Boer W."/>
            <person name="van Veen J.A."/>
            <person name="Garbeva P."/>
        </authorList>
    </citation>
    <scope>NUCLEOTIDE SEQUENCE [LARGE SCALE GENOMIC DNA]</scope>
    <source>
        <strain evidence="1 2">Ter91</strain>
    </source>
</reference>
<gene>
    <name evidence="1" type="ORF">CPter91_4416</name>
</gene>
<dbReference type="Proteomes" id="UP000074561">
    <property type="component" value="Chromosome"/>
</dbReference>